<sequence>MANDAGTPISGMFRRVRLRPKSPLRRIPAINKLMPNVNWLSFPMRGTKGLPTALSQTWCSDDSISSKSDRKQYFSQLAVRDTVGFMMLCGYRA</sequence>
<dbReference type="AlphaFoldDB" id="A0A0C3H6I1"/>
<dbReference type="EMBL" id="KN832881">
    <property type="protein sequence ID" value="KIM98066.1"/>
    <property type="molecule type" value="Genomic_DNA"/>
</dbReference>
<accession>A0A0C3H6I1</accession>
<reference evidence="2" key="2">
    <citation type="submission" date="2015-01" db="EMBL/GenBank/DDBJ databases">
        <title>Evolutionary Origins and Diversification of the Mycorrhizal Mutualists.</title>
        <authorList>
            <consortium name="DOE Joint Genome Institute"/>
            <consortium name="Mycorrhizal Genomics Consortium"/>
            <person name="Kohler A."/>
            <person name="Kuo A."/>
            <person name="Nagy L.G."/>
            <person name="Floudas D."/>
            <person name="Copeland A."/>
            <person name="Barry K.W."/>
            <person name="Cichocki N."/>
            <person name="Veneault-Fourrey C."/>
            <person name="LaButti K."/>
            <person name="Lindquist E.A."/>
            <person name="Lipzen A."/>
            <person name="Lundell T."/>
            <person name="Morin E."/>
            <person name="Murat C."/>
            <person name="Riley R."/>
            <person name="Ohm R."/>
            <person name="Sun H."/>
            <person name="Tunlid A."/>
            <person name="Henrissat B."/>
            <person name="Grigoriev I.V."/>
            <person name="Hibbett D.S."/>
            <person name="Martin F."/>
        </authorList>
    </citation>
    <scope>NUCLEOTIDE SEQUENCE [LARGE SCALE GENOMIC DNA]</scope>
    <source>
        <strain evidence="2">Zn</strain>
    </source>
</reference>
<feature type="non-terminal residue" evidence="1">
    <location>
        <position position="93"/>
    </location>
</feature>
<proteinExistence type="predicted"/>
<dbReference type="Proteomes" id="UP000054321">
    <property type="component" value="Unassembled WGS sequence"/>
</dbReference>
<evidence type="ECO:0000313" key="2">
    <source>
        <dbReference type="Proteomes" id="UP000054321"/>
    </source>
</evidence>
<gene>
    <name evidence="1" type="ORF">OIDMADRAFT_20369</name>
</gene>
<name>A0A0C3H6I1_OIDMZ</name>
<dbReference type="HOGENOM" id="CLU_2405390_0_0_1"/>
<organism evidence="1 2">
    <name type="scientific">Oidiodendron maius (strain Zn)</name>
    <dbReference type="NCBI Taxonomy" id="913774"/>
    <lineage>
        <taxon>Eukaryota</taxon>
        <taxon>Fungi</taxon>
        <taxon>Dikarya</taxon>
        <taxon>Ascomycota</taxon>
        <taxon>Pezizomycotina</taxon>
        <taxon>Leotiomycetes</taxon>
        <taxon>Leotiomycetes incertae sedis</taxon>
        <taxon>Myxotrichaceae</taxon>
        <taxon>Oidiodendron</taxon>
    </lineage>
</organism>
<protein>
    <submittedName>
        <fullName evidence="1">Uncharacterized protein</fullName>
    </submittedName>
</protein>
<reference evidence="1 2" key="1">
    <citation type="submission" date="2014-04" db="EMBL/GenBank/DDBJ databases">
        <authorList>
            <consortium name="DOE Joint Genome Institute"/>
            <person name="Kuo A."/>
            <person name="Martino E."/>
            <person name="Perotto S."/>
            <person name="Kohler A."/>
            <person name="Nagy L.G."/>
            <person name="Floudas D."/>
            <person name="Copeland A."/>
            <person name="Barry K.W."/>
            <person name="Cichocki N."/>
            <person name="Veneault-Fourrey C."/>
            <person name="LaButti K."/>
            <person name="Lindquist E.A."/>
            <person name="Lipzen A."/>
            <person name="Lundell T."/>
            <person name="Morin E."/>
            <person name="Murat C."/>
            <person name="Sun H."/>
            <person name="Tunlid A."/>
            <person name="Henrissat B."/>
            <person name="Grigoriev I.V."/>
            <person name="Hibbett D.S."/>
            <person name="Martin F."/>
            <person name="Nordberg H.P."/>
            <person name="Cantor M.N."/>
            <person name="Hua S.X."/>
        </authorList>
    </citation>
    <scope>NUCLEOTIDE SEQUENCE [LARGE SCALE GENOMIC DNA]</scope>
    <source>
        <strain evidence="1 2">Zn</strain>
    </source>
</reference>
<dbReference type="OrthoDB" id="10516978at2759"/>
<keyword evidence="2" id="KW-1185">Reference proteome</keyword>
<dbReference type="InParanoid" id="A0A0C3H6I1"/>
<evidence type="ECO:0000313" key="1">
    <source>
        <dbReference type="EMBL" id="KIM98066.1"/>
    </source>
</evidence>